<feature type="compositionally biased region" description="Basic and acidic residues" evidence="1">
    <location>
        <begin position="31"/>
        <end position="42"/>
    </location>
</feature>
<accession>A0A9P6XM95</accession>
<dbReference type="EMBL" id="JAANIT010011134">
    <property type="protein sequence ID" value="KAG1523677.1"/>
    <property type="molecule type" value="Genomic_DNA"/>
</dbReference>
<organism evidence="2 3">
    <name type="scientific">Rhizopus oryzae</name>
    <name type="common">Mucormycosis agent</name>
    <name type="synonym">Rhizopus arrhizus var. delemar</name>
    <dbReference type="NCBI Taxonomy" id="64495"/>
    <lineage>
        <taxon>Eukaryota</taxon>
        <taxon>Fungi</taxon>
        <taxon>Fungi incertae sedis</taxon>
        <taxon>Mucoromycota</taxon>
        <taxon>Mucoromycotina</taxon>
        <taxon>Mucoromycetes</taxon>
        <taxon>Mucorales</taxon>
        <taxon>Mucorineae</taxon>
        <taxon>Rhizopodaceae</taxon>
        <taxon>Rhizopus</taxon>
    </lineage>
</organism>
<comment type="caution">
    <text evidence="2">The sequence shown here is derived from an EMBL/GenBank/DDBJ whole genome shotgun (WGS) entry which is preliminary data.</text>
</comment>
<reference evidence="2" key="1">
    <citation type="journal article" date="2020" name="Microb. Genom.">
        <title>Genetic diversity of clinical and environmental Mucorales isolates obtained from an investigation of mucormycosis cases among solid organ transplant recipients.</title>
        <authorList>
            <person name="Nguyen M.H."/>
            <person name="Kaul D."/>
            <person name="Muto C."/>
            <person name="Cheng S.J."/>
            <person name="Richter R.A."/>
            <person name="Bruno V.M."/>
            <person name="Liu G."/>
            <person name="Beyhan S."/>
            <person name="Sundermann A.J."/>
            <person name="Mounaud S."/>
            <person name="Pasculle A.W."/>
            <person name="Nierman W.C."/>
            <person name="Driscoll E."/>
            <person name="Cumbie R."/>
            <person name="Clancy C.J."/>
            <person name="Dupont C.L."/>
        </authorList>
    </citation>
    <scope>NUCLEOTIDE SEQUENCE</scope>
    <source>
        <strain evidence="2">GL16</strain>
    </source>
</reference>
<proteinExistence type="predicted"/>
<dbReference type="Proteomes" id="UP000717996">
    <property type="component" value="Unassembled WGS sequence"/>
</dbReference>
<feature type="region of interest" description="Disordered" evidence="1">
    <location>
        <begin position="1"/>
        <end position="42"/>
    </location>
</feature>
<feature type="compositionally biased region" description="Acidic residues" evidence="1">
    <location>
        <begin position="1"/>
        <end position="10"/>
    </location>
</feature>
<evidence type="ECO:0000313" key="3">
    <source>
        <dbReference type="Proteomes" id="UP000717996"/>
    </source>
</evidence>
<name>A0A9P6XM95_RHIOR</name>
<sequence length="77" mass="8631">MPPQETDENDGNTIVLVHAGTEPDPEQTDEDGNHLERDQEEGRQKITMEIATAQVACGRRMLMKLDGSLREVMNHLS</sequence>
<evidence type="ECO:0000313" key="2">
    <source>
        <dbReference type="EMBL" id="KAG1523677.1"/>
    </source>
</evidence>
<dbReference type="AlphaFoldDB" id="A0A9P6XM95"/>
<protein>
    <submittedName>
        <fullName evidence="2">Uncharacterized protein</fullName>
    </submittedName>
</protein>
<evidence type="ECO:0000256" key="1">
    <source>
        <dbReference type="SAM" id="MobiDB-lite"/>
    </source>
</evidence>
<gene>
    <name evidence="2" type="ORF">G6F51_014496</name>
</gene>